<name>A0A8J2YUZ1_9PROT</name>
<accession>A0A8J2YUZ1</accession>
<dbReference type="SUPFAM" id="SSF52540">
    <property type="entry name" value="P-loop containing nucleoside triphosphate hydrolases"/>
    <property type="match status" value="1"/>
</dbReference>
<keyword evidence="2" id="KW-1185">Reference proteome</keyword>
<dbReference type="Proteomes" id="UP000646365">
    <property type="component" value="Unassembled WGS sequence"/>
</dbReference>
<reference evidence="1" key="1">
    <citation type="journal article" date="2014" name="Int. J. Syst. Evol. Microbiol.">
        <title>Complete genome sequence of Corynebacterium casei LMG S-19264T (=DSM 44701T), isolated from a smear-ripened cheese.</title>
        <authorList>
            <consortium name="US DOE Joint Genome Institute (JGI-PGF)"/>
            <person name="Walter F."/>
            <person name="Albersmeier A."/>
            <person name="Kalinowski J."/>
            <person name="Ruckert C."/>
        </authorList>
    </citation>
    <scope>NUCLEOTIDE SEQUENCE</scope>
    <source>
        <strain evidence="1">CGMCC 1.15725</strain>
    </source>
</reference>
<dbReference type="InterPro" id="IPR027417">
    <property type="entry name" value="P-loop_NTPase"/>
</dbReference>
<evidence type="ECO:0000313" key="2">
    <source>
        <dbReference type="Proteomes" id="UP000646365"/>
    </source>
</evidence>
<protein>
    <recommendedName>
        <fullName evidence="3">Sulfotransferase family protein</fullName>
    </recommendedName>
</protein>
<dbReference type="AlphaFoldDB" id="A0A8J2YUZ1"/>
<evidence type="ECO:0008006" key="3">
    <source>
        <dbReference type="Google" id="ProtNLM"/>
    </source>
</evidence>
<organism evidence="1 2">
    <name type="scientific">Aliidongia dinghuensis</name>
    <dbReference type="NCBI Taxonomy" id="1867774"/>
    <lineage>
        <taxon>Bacteria</taxon>
        <taxon>Pseudomonadati</taxon>
        <taxon>Pseudomonadota</taxon>
        <taxon>Alphaproteobacteria</taxon>
        <taxon>Rhodospirillales</taxon>
        <taxon>Dongiaceae</taxon>
        <taxon>Aliidongia</taxon>
    </lineage>
</organism>
<dbReference type="EMBL" id="BMJQ01000009">
    <property type="protein sequence ID" value="GGF26043.1"/>
    <property type="molecule type" value="Genomic_DNA"/>
</dbReference>
<proteinExistence type="predicted"/>
<reference evidence="1" key="2">
    <citation type="submission" date="2020-09" db="EMBL/GenBank/DDBJ databases">
        <authorList>
            <person name="Sun Q."/>
            <person name="Zhou Y."/>
        </authorList>
    </citation>
    <scope>NUCLEOTIDE SEQUENCE</scope>
    <source>
        <strain evidence="1">CGMCC 1.15725</strain>
    </source>
</reference>
<dbReference type="Gene3D" id="3.40.50.300">
    <property type="entry name" value="P-loop containing nucleotide triphosphate hydrolases"/>
    <property type="match status" value="1"/>
</dbReference>
<gene>
    <name evidence="1" type="ORF">GCM10011611_35080</name>
</gene>
<evidence type="ECO:0000313" key="1">
    <source>
        <dbReference type="EMBL" id="GGF26043.1"/>
    </source>
</evidence>
<sequence>MEPTELAQWTPIRLTLERPEPLVDWCDLRGVAFREPFFMQTVARWANQPADGGEPLRPVVRTTLSTLEAIDSVGECLEPSGFIFHMSRCGSTVLSRLFGVVPDTFVVSEADPINSFLEADPSALNEAALVACLRLMIRALGRRRFGDERHYVVKFSSWNIRRLALLRAAFPAVPWVFVYRAPVEVMSSVLKGRPGWMQLQRYPDQAEHLLGIPAAECADMPPEAFCARTLAGFCAAALDGDDGTPLFVNYADLPAVAWGAVARHFHIPLAAEHAARMREEARYYAKDPERRPFVADGAEKRIVTPETAALADRWLGALYGEMQARRAARLGI</sequence>
<comment type="caution">
    <text evidence="1">The sequence shown here is derived from an EMBL/GenBank/DDBJ whole genome shotgun (WGS) entry which is preliminary data.</text>
</comment>
<dbReference type="RefSeq" id="WP_229743790.1">
    <property type="nucleotide sequence ID" value="NZ_BMJQ01000009.1"/>
</dbReference>